<evidence type="ECO:0000313" key="3">
    <source>
        <dbReference type="Proteomes" id="UP001324427"/>
    </source>
</evidence>
<feature type="compositionally biased region" description="Pro residues" evidence="1">
    <location>
        <begin position="57"/>
        <end position="66"/>
    </location>
</feature>
<reference evidence="2 3" key="1">
    <citation type="submission" date="2021-11" db="EMBL/GenBank/DDBJ databases">
        <title>Black yeast isolated from Biological Soil Crust.</title>
        <authorList>
            <person name="Kurbessoian T."/>
        </authorList>
    </citation>
    <scope>NUCLEOTIDE SEQUENCE [LARGE SCALE GENOMIC DNA]</scope>
    <source>
        <strain evidence="2 3">CCFEE 5522</strain>
    </source>
</reference>
<accession>A0AAV9JT13</accession>
<name>A0AAV9JT13_9PEZI</name>
<dbReference type="Proteomes" id="UP001324427">
    <property type="component" value="Unassembled WGS sequence"/>
</dbReference>
<sequence length="150" mass="16793">MRGRRDDPPRNTPAAHVQQQQTLNGEPGKPSKKAVDTESRPRFGDGSLDAAKFTYTPPSPPPSPPPTFMTLPAEIRVLIFKELARMIPDEQQKPAWAKDYIRSEYSRTKSPPHLKALTGYEGWLVNCIRAPYRLNKTCYGEACGARLGSR</sequence>
<comment type="caution">
    <text evidence="2">The sequence shown here is derived from an EMBL/GenBank/DDBJ whole genome shotgun (WGS) entry which is preliminary data.</text>
</comment>
<dbReference type="EMBL" id="JAVFHQ010000008">
    <property type="protein sequence ID" value="KAK4548152.1"/>
    <property type="molecule type" value="Genomic_DNA"/>
</dbReference>
<keyword evidence="3" id="KW-1185">Reference proteome</keyword>
<protein>
    <submittedName>
        <fullName evidence="2">Uncharacterized protein</fullName>
    </submittedName>
</protein>
<dbReference type="AlphaFoldDB" id="A0AAV9JT13"/>
<gene>
    <name evidence="2" type="ORF">LTR36_010021</name>
</gene>
<organism evidence="2 3">
    <name type="scientific">Oleoguttula mirabilis</name>
    <dbReference type="NCBI Taxonomy" id="1507867"/>
    <lineage>
        <taxon>Eukaryota</taxon>
        <taxon>Fungi</taxon>
        <taxon>Dikarya</taxon>
        <taxon>Ascomycota</taxon>
        <taxon>Pezizomycotina</taxon>
        <taxon>Dothideomycetes</taxon>
        <taxon>Dothideomycetidae</taxon>
        <taxon>Mycosphaerellales</taxon>
        <taxon>Teratosphaeriaceae</taxon>
        <taxon>Oleoguttula</taxon>
    </lineage>
</organism>
<feature type="region of interest" description="Disordered" evidence="1">
    <location>
        <begin position="1"/>
        <end position="66"/>
    </location>
</feature>
<feature type="compositionally biased region" description="Basic and acidic residues" evidence="1">
    <location>
        <begin position="33"/>
        <end position="43"/>
    </location>
</feature>
<evidence type="ECO:0000313" key="2">
    <source>
        <dbReference type="EMBL" id="KAK4548152.1"/>
    </source>
</evidence>
<proteinExistence type="predicted"/>
<evidence type="ECO:0000256" key="1">
    <source>
        <dbReference type="SAM" id="MobiDB-lite"/>
    </source>
</evidence>